<proteinExistence type="predicted"/>
<gene>
    <name evidence="1" type="ORF">LZZ85_10740</name>
</gene>
<dbReference type="EMBL" id="JAKLTR010000006">
    <property type="protein sequence ID" value="MCG2614762.1"/>
    <property type="molecule type" value="Genomic_DNA"/>
</dbReference>
<dbReference type="RefSeq" id="WP_237871493.1">
    <property type="nucleotide sequence ID" value="NZ_JAKLTR010000006.1"/>
</dbReference>
<reference evidence="1" key="1">
    <citation type="submission" date="2022-01" db="EMBL/GenBank/DDBJ databases">
        <authorList>
            <person name="Jo J.-H."/>
            <person name="Im W.-T."/>
        </authorList>
    </citation>
    <scope>NUCLEOTIDE SEQUENCE</scope>
    <source>
        <strain evidence="1">NA20</strain>
    </source>
</reference>
<evidence type="ECO:0000313" key="2">
    <source>
        <dbReference type="Proteomes" id="UP001165367"/>
    </source>
</evidence>
<sequence>MKKKNVPKIIRQGNTTIIIAHDPEGSFARKISDDIYFEEKTERAKESLRRCPLPDHILQPYIEQMRADEEKTRRIANTHISH</sequence>
<dbReference type="Proteomes" id="UP001165367">
    <property type="component" value="Unassembled WGS sequence"/>
</dbReference>
<accession>A0ABS9KR35</accession>
<comment type="caution">
    <text evidence="1">The sequence shown here is derived from an EMBL/GenBank/DDBJ whole genome shotgun (WGS) entry which is preliminary data.</text>
</comment>
<protein>
    <submittedName>
        <fullName evidence="1">Uncharacterized protein</fullName>
    </submittedName>
</protein>
<organism evidence="1 2">
    <name type="scientific">Terrimonas ginsenosidimutans</name>
    <dbReference type="NCBI Taxonomy" id="2908004"/>
    <lineage>
        <taxon>Bacteria</taxon>
        <taxon>Pseudomonadati</taxon>
        <taxon>Bacteroidota</taxon>
        <taxon>Chitinophagia</taxon>
        <taxon>Chitinophagales</taxon>
        <taxon>Chitinophagaceae</taxon>
        <taxon>Terrimonas</taxon>
    </lineage>
</organism>
<evidence type="ECO:0000313" key="1">
    <source>
        <dbReference type="EMBL" id="MCG2614762.1"/>
    </source>
</evidence>
<name>A0ABS9KR35_9BACT</name>
<keyword evidence="2" id="KW-1185">Reference proteome</keyword>